<name>A0A2P4X439_9STRA</name>
<sequence>MEKVCPAAGGRKKSMVRQMVLEGVGWSEDEMVALLTSKSTMEHALTLAHPDPDTRPRADYLVCRPGGFSLYTDHRNLRYIIAPTTVSSAVLKYTADRLHRWALLLMPLSYEIRGIAGDANVWADLLSRWLSTFTTVAAIRIASIPASPLLDGSFQ</sequence>
<dbReference type="Proteomes" id="UP000237271">
    <property type="component" value="Unassembled WGS sequence"/>
</dbReference>
<protein>
    <recommendedName>
        <fullName evidence="3">Reverse transcriptase RNase H-like domain-containing protein</fullName>
    </recommendedName>
</protein>
<reference evidence="1 2" key="1">
    <citation type="journal article" date="2017" name="Genome Biol. Evol.">
        <title>Phytophthora megakarya and P. palmivora, closely related causal agents of cacao black pod rot, underwent increases in genome sizes and gene numbers by different mechanisms.</title>
        <authorList>
            <person name="Ali S.S."/>
            <person name="Shao J."/>
            <person name="Lary D.J."/>
            <person name="Kronmiller B."/>
            <person name="Shen D."/>
            <person name="Strem M.D."/>
            <person name="Amoako-Attah I."/>
            <person name="Akrofi A.Y."/>
            <person name="Begoude B.A."/>
            <person name="Ten Hoopen G.M."/>
            <person name="Coulibaly K."/>
            <person name="Kebe B.I."/>
            <person name="Melnick R.L."/>
            <person name="Guiltinan M.J."/>
            <person name="Tyler B.M."/>
            <person name="Meinhardt L.W."/>
            <person name="Bailey B.A."/>
        </authorList>
    </citation>
    <scope>NUCLEOTIDE SEQUENCE [LARGE SCALE GENOMIC DNA]</scope>
    <source>
        <strain evidence="2">sbr112.9</strain>
    </source>
</reference>
<evidence type="ECO:0000313" key="2">
    <source>
        <dbReference type="Proteomes" id="UP000237271"/>
    </source>
</evidence>
<keyword evidence="2" id="KW-1185">Reference proteome</keyword>
<evidence type="ECO:0008006" key="3">
    <source>
        <dbReference type="Google" id="ProtNLM"/>
    </source>
</evidence>
<dbReference type="AlphaFoldDB" id="A0A2P4X439"/>
<comment type="caution">
    <text evidence="1">The sequence shown here is derived from an EMBL/GenBank/DDBJ whole genome shotgun (WGS) entry which is preliminary data.</text>
</comment>
<dbReference type="EMBL" id="NCKW01016894">
    <property type="protein sequence ID" value="POM60317.1"/>
    <property type="molecule type" value="Genomic_DNA"/>
</dbReference>
<accession>A0A2P4X439</accession>
<proteinExistence type="predicted"/>
<evidence type="ECO:0000313" key="1">
    <source>
        <dbReference type="EMBL" id="POM60317.1"/>
    </source>
</evidence>
<organism evidence="1 2">
    <name type="scientific">Phytophthora palmivora</name>
    <dbReference type="NCBI Taxonomy" id="4796"/>
    <lineage>
        <taxon>Eukaryota</taxon>
        <taxon>Sar</taxon>
        <taxon>Stramenopiles</taxon>
        <taxon>Oomycota</taxon>
        <taxon>Peronosporomycetes</taxon>
        <taxon>Peronosporales</taxon>
        <taxon>Peronosporaceae</taxon>
        <taxon>Phytophthora</taxon>
    </lineage>
</organism>
<gene>
    <name evidence="1" type="ORF">PHPALM_30835</name>
</gene>
<dbReference type="OrthoDB" id="125320at2759"/>